<dbReference type="PANTHER" id="PTHR19375">
    <property type="entry name" value="HEAT SHOCK PROTEIN 70KDA"/>
    <property type="match status" value="1"/>
</dbReference>
<name>A0AAU9N946_9ASTR</name>
<organism evidence="5 6">
    <name type="scientific">Lactuca virosa</name>
    <dbReference type="NCBI Taxonomy" id="75947"/>
    <lineage>
        <taxon>Eukaryota</taxon>
        <taxon>Viridiplantae</taxon>
        <taxon>Streptophyta</taxon>
        <taxon>Embryophyta</taxon>
        <taxon>Tracheophyta</taxon>
        <taxon>Spermatophyta</taxon>
        <taxon>Magnoliopsida</taxon>
        <taxon>eudicotyledons</taxon>
        <taxon>Gunneridae</taxon>
        <taxon>Pentapetalae</taxon>
        <taxon>asterids</taxon>
        <taxon>campanulids</taxon>
        <taxon>Asterales</taxon>
        <taxon>Asteraceae</taxon>
        <taxon>Cichorioideae</taxon>
        <taxon>Cichorieae</taxon>
        <taxon>Lactucinae</taxon>
        <taxon>Lactuca</taxon>
    </lineage>
</organism>
<protein>
    <submittedName>
        <fullName evidence="5">Uncharacterized protein</fullName>
    </submittedName>
</protein>
<dbReference type="Gene3D" id="3.30.420.40">
    <property type="match status" value="1"/>
</dbReference>
<evidence type="ECO:0000256" key="3">
    <source>
        <dbReference type="ARBA" id="ARBA00022840"/>
    </source>
</evidence>
<comment type="similarity">
    <text evidence="1">Belongs to the heat shock protein 70 family.</text>
</comment>
<feature type="compositionally biased region" description="Basic and acidic residues" evidence="4">
    <location>
        <begin position="125"/>
        <end position="139"/>
    </location>
</feature>
<accession>A0AAU9N946</accession>
<feature type="region of interest" description="Disordered" evidence="4">
    <location>
        <begin position="96"/>
        <end position="152"/>
    </location>
</feature>
<comment type="caution">
    <text evidence="5">The sequence shown here is derived from an EMBL/GenBank/DDBJ whole genome shotgun (WGS) entry which is preliminary data.</text>
</comment>
<reference evidence="5 6" key="1">
    <citation type="submission" date="2022-01" db="EMBL/GenBank/DDBJ databases">
        <authorList>
            <person name="Xiong W."/>
            <person name="Schranz E."/>
        </authorList>
    </citation>
    <scope>NUCLEOTIDE SEQUENCE [LARGE SCALE GENOMIC DNA]</scope>
</reference>
<evidence type="ECO:0000313" key="5">
    <source>
        <dbReference type="EMBL" id="CAH1429478.1"/>
    </source>
</evidence>
<keyword evidence="3" id="KW-0067">ATP-binding</keyword>
<dbReference type="SUPFAM" id="SSF53067">
    <property type="entry name" value="Actin-like ATPase domain"/>
    <property type="match status" value="1"/>
</dbReference>
<keyword evidence="2" id="KW-0547">Nucleotide-binding</keyword>
<dbReference type="GO" id="GO:0005524">
    <property type="term" value="F:ATP binding"/>
    <property type="evidence" value="ECO:0007669"/>
    <property type="project" value="UniProtKB-KW"/>
</dbReference>
<evidence type="ECO:0000256" key="1">
    <source>
        <dbReference type="ARBA" id="ARBA00007381"/>
    </source>
</evidence>
<dbReference type="GO" id="GO:0140662">
    <property type="term" value="F:ATP-dependent protein folding chaperone"/>
    <property type="evidence" value="ECO:0007669"/>
    <property type="project" value="InterPro"/>
</dbReference>
<dbReference type="AlphaFoldDB" id="A0AAU9N946"/>
<dbReference type="FunFam" id="3.30.420.40:FF:000028">
    <property type="entry name" value="heat shock 70 kDa protein-like"/>
    <property type="match status" value="1"/>
</dbReference>
<dbReference type="InterPro" id="IPR043129">
    <property type="entry name" value="ATPase_NBD"/>
</dbReference>
<dbReference type="Pfam" id="PF00012">
    <property type="entry name" value="HSP70"/>
    <property type="match status" value="1"/>
</dbReference>
<evidence type="ECO:0000256" key="4">
    <source>
        <dbReference type="SAM" id="MobiDB-lite"/>
    </source>
</evidence>
<dbReference type="InterPro" id="IPR013126">
    <property type="entry name" value="Hsp_70_fam"/>
</dbReference>
<sequence>MSEVDEESKQISYTVVRDENGNVKLDCPAIEKQFAAEEISAQVLRKLVDDASKFMNDKVTKVVVTVPAYFNDSQRTATKDSVSAYLVDSMDDIGEKESTKRLQGPMDVDRLQAKEASPGSTRLKQRSEACHRYQRRGAEDDAISCGVHEEQR</sequence>
<keyword evidence="6" id="KW-1185">Reference proteome</keyword>
<gene>
    <name evidence="5" type="ORF">LVIROSA_LOCUS16336</name>
</gene>
<dbReference type="Proteomes" id="UP001157418">
    <property type="component" value="Unassembled WGS sequence"/>
</dbReference>
<evidence type="ECO:0000256" key="2">
    <source>
        <dbReference type="ARBA" id="ARBA00022741"/>
    </source>
</evidence>
<proteinExistence type="inferred from homology"/>
<evidence type="ECO:0000313" key="6">
    <source>
        <dbReference type="Proteomes" id="UP001157418"/>
    </source>
</evidence>
<dbReference type="EMBL" id="CAKMRJ010002813">
    <property type="protein sequence ID" value="CAH1429478.1"/>
    <property type="molecule type" value="Genomic_DNA"/>
</dbReference>